<gene>
    <name evidence="2" type="ORF">K227x_04780</name>
</gene>
<dbReference type="KEGG" id="rlc:K227x_04780"/>
<dbReference type="AlphaFoldDB" id="A0A517N4P6"/>
<feature type="coiled-coil region" evidence="1">
    <location>
        <begin position="6"/>
        <end position="58"/>
    </location>
</feature>
<protein>
    <submittedName>
        <fullName evidence="2">Uncharacterized protein</fullName>
    </submittedName>
</protein>
<dbReference type="OrthoDB" id="7473960at2"/>
<name>A0A517N4P6_9BACT</name>
<evidence type="ECO:0000313" key="2">
    <source>
        <dbReference type="EMBL" id="QDT02107.1"/>
    </source>
</evidence>
<proteinExistence type="predicted"/>
<keyword evidence="1" id="KW-0175">Coiled coil</keyword>
<dbReference type="EMBL" id="CP036525">
    <property type="protein sequence ID" value="QDT02107.1"/>
    <property type="molecule type" value="Genomic_DNA"/>
</dbReference>
<dbReference type="RefSeq" id="WP_145167874.1">
    <property type="nucleotide sequence ID" value="NZ_CP036525.1"/>
</dbReference>
<evidence type="ECO:0000313" key="3">
    <source>
        <dbReference type="Proteomes" id="UP000318538"/>
    </source>
</evidence>
<sequence length="89" mass="10199">MPVSARRLISNMLDDLKEERDELALQIHLGKQDAKSELNRLGQKLDELDQRYQPLKNAVEETGGDVWDALQLVGDEVKDGFHRIRKSIT</sequence>
<keyword evidence="3" id="KW-1185">Reference proteome</keyword>
<organism evidence="2 3">
    <name type="scientific">Rubripirellula lacrimiformis</name>
    <dbReference type="NCBI Taxonomy" id="1930273"/>
    <lineage>
        <taxon>Bacteria</taxon>
        <taxon>Pseudomonadati</taxon>
        <taxon>Planctomycetota</taxon>
        <taxon>Planctomycetia</taxon>
        <taxon>Pirellulales</taxon>
        <taxon>Pirellulaceae</taxon>
        <taxon>Rubripirellula</taxon>
    </lineage>
</organism>
<accession>A0A517N4P6</accession>
<reference evidence="2 3" key="1">
    <citation type="submission" date="2019-02" db="EMBL/GenBank/DDBJ databases">
        <title>Deep-cultivation of Planctomycetes and their phenomic and genomic characterization uncovers novel biology.</title>
        <authorList>
            <person name="Wiegand S."/>
            <person name="Jogler M."/>
            <person name="Boedeker C."/>
            <person name="Pinto D."/>
            <person name="Vollmers J."/>
            <person name="Rivas-Marin E."/>
            <person name="Kohn T."/>
            <person name="Peeters S.H."/>
            <person name="Heuer A."/>
            <person name="Rast P."/>
            <person name="Oberbeckmann S."/>
            <person name="Bunk B."/>
            <person name="Jeske O."/>
            <person name="Meyerdierks A."/>
            <person name="Storesund J.E."/>
            <person name="Kallscheuer N."/>
            <person name="Luecker S."/>
            <person name="Lage O.M."/>
            <person name="Pohl T."/>
            <person name="Merkel B.J."/>
            <person name="Hornburger P."/>
            <person name="Mueller R.-W."/>
            <person name="Bruemmer F."/>
            <person name="Labrenz M."/>
            <person name="Spormann A.M."/>
            <person name="Op den Camp H."/>
            <person name="Overmann J."/>
            <person name="Amann R."/>
            <person name="Jetten M.S.M."/>
            <person name="Mascher T."/>
            <person name="Medema M.H."/>
            <person name="Devos D.P."/>
            <person name="Kaster A.-K."/>
            <person name="Ovreas L."/>
            <person name="Rohde M."/>
            <person name="Galperin M.Y."/>
            <person name="Jogler C."/>
        </authorList>
    </citation>
    <scope>NUCLEOTIDE SEQUENCE [LARGE SCALE GENOMIC DNA]</scope>
    <source>
        <strain evidence="2 3">K22_7</strain>
    </source>
</reference>
<evidence type="ECO:0000256" key="1">
    <source>
        <dbReference type="SAM" id="Coils"/>
    </source>
</evidence>
<dbReference type="Proteomes" id="UP000318538">
    <property type="component" value="Chromosome"/>
</dbReference>